<dbReference type="RefSeq" id="WP_377253719.1">
    <property type="nucleotide sequence ID" value="NZ_JBHLUH010000048.1"/>
</dbReference>
<dbReference type="PANTHER" id="PTHR13812">
    <property type="entry name" value="KETIMINE REDUCTASE MU-CRYSTALLIN"/>
    <property type="match status" value="1"/>
</dbReference>
<comment type="caution">
    <text evidence="1">The sequence shown here is derived from an EMBL/GenBank/DDBJ whole genome shotgun (WGS) entry which is preliminary data.</text>
</comment>
<dbReference type="EMBL" id="JBHLUH010000048">
    <property type="protein sequence ID" value="MFC0530560.1"/>
    <property type="molecule type" value="Genomic_DNA"/>
</dbReference>
<dbReference type="PIRSF" id="PIRSF001439">
    <property type="entry name" value="CryM"/>
    <property type="match status" value="1"/>
</dbReference>
<evidence type="ECO:0000313" key="1">
    <source>
        <dbReference type="EMBL" id="MFC0530560.1"/>
    </source>
</evidence>
<protein>
    <submittedName>
        <fullName evidence="1">Ornithine cyclodeaminase family protein</fullName>
    </submittedName>
</protein>
<name>A0ABV6M776_9ACTN</name>
<gene>
    <name evidence="1" type="ORF">ACFFIA_23130</name>
</gene>
<keyword evidence="2" id="KW-1185">Reference proteome</keyword>
<dbReference type="InterPro" id="IPR023401">
    <property type="entry name" value="ODC_N"/>
</dbReference>
<sequence length="311" mass="32001">MNILTLGADEVLCALGADAAIDAILAALRGGLTPADDPPRARVPLAHGLLLMMPAQVGADAGVKVIGLAPGNPAQGMPVIQGTYLHLDARTFAPVALLDGAALTALRTPAVTLAAVRDRLRTGSAPHRVIVFGTGVQARAHLRALRSVVGCGERIETAWVVSRRGGDPVEGAARLTAGSHAAAAALREATIVVCATDAREPLFDSTDLAADAVVIAVGSHERDARELPSDAFRGASVVVEDRATALREAGDIVMAVHDGALAPDELTELVHIARGSAAVPAEGRVIVKTSGMSWEDVVIARAILERRGRTG</sequence>
<evidence type="ECO:0000313" key="2">
    <source>
        <dbReference type="Proteomes" id="UP001589867"/>
    </source>
</evidence>
<dbReference type="Gene3D" id="3.40.50.720">
    <property type="entry name" value="NAD(P)-binding Rossmann-like Domain"/>
    <property type="match status" value="1"/>
</dbReference>
<organism evidence="1 2">
    <name type="scientific">Phytohabitans kaempferiae</name>
    <dbReference type="NCBI Taxonomy" id="1620943"/>
    <lineage>
        <taxon>Bacteria</taxon>
        <taxon>Bacillati</taxon>
        <taxon>Actinomycetota</taxon>
        <taxon>Actinomycetes</taxon>
        <taxon>Micromonosporales</taxon>
        <taxon>Micromonosporaceae</taxon>
    </lineage>
</organism>
<dbReference type="InterPro" id="IPR003462">
    <property type="entry name" value="ODC_Mu_crystall"/>
</dbReference>
<dbReference type="InterPro" id="IPR036291">
    <property type="entry name" value="NAD(P)-bd_dom_sf"/>
</dbReference>
<accession>A0ABV6M776</accession>
<dbReference type="Gene3D" id="3.30.1780.10">
    <property type="entry name" value="ornithine cyclodeaminase, domain 1"/>
    <property type="match status" value="1"/>
</dbReference>
<dbReference type="Pfam" id="PF02423">
    <property type="entry name" value="OCD_Mu_crystall"/>
    <property type="match status" value="1"/>
</dbReference>
<proteinExistence type="predicted"/>
<dbReference type="SUPFAM" id="SSF51735">
    <property type="entry name" value="NAD(P)-binding Rossmann-fold domains"/>
    <property type="match status" value="1"/>
</dbReference>
<dbReference type="PANTHER" id="PTHR13812:SF19">
    <property type="entry name" value="KETIMINE REDUCTASE MU-CRYSTALLIN"/>
    <property type="match status" value="1"/>
</dbReference>
<reference evidence="1 2" key="1">
    <citation type="submission" date="2024-09" db="EMBL/GenBank/DDBJ databases">
        <authorList>
            <person name="Sun Q."/>
            <person name="Mori K."/>
        </authorList>
    </citation>
    <scope>NUCLEOTIDE SEQUENCE [LARGE SCALE GENOMIC DNA]</scope>
    <source>
        <strain evidence="1 2">TBRC 3947</strain>
    </source>
</reference>
<dbReference type="Proteomes" id="UP001589867">
    <property type="component" value="Unassembled WGS sequence"/>
</dbReference>